<proteinExistence type="predicted"/>
<accession>A0ABQ3L7F5</accession>
<evidence type="ECO:0000313" key="1">
    <source>
        <dbReference type="EMBL" id="GHH01716.1"/>
    </source>
</evidence>
<organism evidence="1 2">
    <name type="scientific">Amycolatopsis oliviviridis</name>
    <dbReference type="NCBI Taxonomy" id="1471590"/>
    <lineage>
        <taxon>Bacteria</taxon>
        <taxon>Bacillati</taxon>
        <taxon>Actinomycetota</taxon>
        <taxon>Actinomycetes</taxon>
        <taxon>Pseudonocardiales</taxon>
        <taxon>Pseudonocardiaceae</taxon>
        <taxon>Amycolatopsis</taxon>
    </lineage>
</organism>
<comment type="caution">
    <text evidence="1">The sequence shown here is derived from an EMBL/GenBank/DDBJ whole genome shotgun (WGS) entry which is preliminary data.</text>
</comment>
<protein>
    <submittedName>
        <fullName evidence="1">Uncharacterized protein</fullName>
    </submittedName>
</protein>
<sequence>MRVKAPFTRLSRGNSTFTPPPKYMKAPLLAIGASKGAFMYSKQASAGAEWVKGVVSGKWG</sequence>
<dbReference type="Proteomes" id="UP000635387">
    <property type="component" value="Unassembled WGS sequence"/>
</dbReference>
<evidence type="ECO:0000313" key="2">
    <source>
        <dbReference type="Proteomes" id="UP000635387"/>
    </source>
</evidence>
<gene>
    <name evidence="1" type="ORF">GCM10017790_02090</name>
</gene>
<keyword evidence="2" id="KW-1185">Reference proteome</keyword>
<reference evidence="2" key="1">
    <citation type="journal article" date="2019" name="Int. J. Syst. Evol. Microbiol.">
        <title>The Global Catalogue of Microorganisms (GCM) 10K type strain sequencing project: providing services to taxonomists for standard genome sequencing and annotation.</title>
        <authorList>
            <consortium name="The Broad Institute Genomics Platform"/>
            <consortium name="The Broad Institute Genome Sequencing Center for Infectious Disease"/>
            <person name="Wu L."/>
            <person name="Ma J."/>
        </authorList>
    </citation>
    <scope>NUCLEOTIDE SEQUENCE [LARGE SCALE GENOMIC DNA]</scope>
    <source>
        <strain evidence="2">CGMCC 4.7683</strain>
    </source>
</reference>
<name>A0ABQ3L7F5_9PSEU</name>
<dbReference type="EMBL" id="BNAY01000001">
    <property type="protein sequence ID" value="GHH01716.1"/>
    <property type="molecule type" value="Genomic_DNA"/>
</dbReference>